<evidence type="ECO:0000313" key="2">
    <source>
        <dbReference type="Proteomes" id="UP000476411"/>
    </source>
</evidence>
<dbReference type="Proteomes" id="UP000476411">
    <property type="component" value="Chromosome"/>
</dbReference>
<proteinExistence type="predicted"/>
<gene>
    <name evidence="1" type="ORF">GWR21_06075</name>
</gene>
<dbReference type="RefSeq" id="WP_162330868.1">
    <property type="nucleotide sequence ID" value="NZ_CP048113.1"/>
</dbReference>
<dbReference type="KEGG" id="chih:GWR21_06075"/>
<keyword evidence="2" id="KW-1185">Reference proteome</keyword>
<sequence length="76" mass="8505">MNPCYILTYSLTGECAVNINNVERIAPESQGEIPAGRCRLHFRDGSELLLDESCEIYREKAALCSPSRPKDIIIYG</sequence>
<name>A0A6B9ZBF7_9BACT</name>
<organism evidence="1 2">
    <name type="scientific">Chitinophaga agri</name>
    <dbReference type="NCBI Taxonomy" id="2703787"/>
    <lineage>
        <taxon>Bacteria</taxon>
        <taxon>Pseudomonadati</taxon>
        <taxon>Bacteroidota</taxon>
        <taxon>Chitinophagia</taxon>
        <taxon>Chitinophagales</taxon>
        <taxon>Chitinophagaceae</taxon>
        <taxon>Chitinophaga</taxon>
    </lineage>
</organism>
<reference evidence="1 2" key="1">
    <citation type="submission" date="2020-01" db="EMBL/GenBank/DDBJ databases">
        <title>Complete genome sequence of Chitinophaga sp. H33E-04 isolated from quinoa roots.</title>
        <authorList>
            <person name="Weon H.-Y."/>
            <person name="Lee S.A."/>
        </authorList>
    </citation>
    <scope>NUCLEOTIDE SEQUENCE [LARGE SCALE GENOMIC DNA]</scope>
    <source>
        <strain evidence="1 2">H33E-04</strain>
    </source>
</reference>
<dbReference type="EMBL" id="CP048113">
    <property type="protein sequence ID" value="QHS59169.1"/>
    <property type="molecule type" value="Genomic_DNA"/>
</dbReference>
<dbReference type="AlphaFoldDB" id="A0A6B9ZBF7"/>
<protein>
    <submittedName>
        <fullName evidence="1">Uncharacterized protein</fullName>
    </submittedName>
</protein>
<accession>A0A6B9ZBF7</accession>
<evidence type="ECO:0000313" key="1">
    <source>
        <dbReference type="EMBL" id="QHS59169.1"/>
    </source>
</evidence>